<name>A0A5S5DN75_9FLAO</name>
<dbReference type="SUPFAM" id="SSF53756">
    <property type="entry name" value="UDP-Glycosyltransferase/glycogen phosphorylase"/>
    <property type="match status" value="1"/>
</dbReference>
<evidence type="ECO:0000259" key="1">
    <source>
        <dbReference type="Pfam" id="PF13439"/>
    </source>
</evidence>
<sequence length="419" mass="47977">MKVLIITYYWPPAGGSGVQRWLKFVKYLPQFGITPVVYVPKNADYPTIDEKLLEEIPDVKVLKQPVFNPQDIFPNKKNKKTGVANISKGGFLSWIRGNFFIPDPKIFWVKPSVKYLKKYISENEIDLIISSGPPHSMHLIAEKLKVKTNIKWIADFRDPWTTLYYAEDFNLSNFAKQKNEKLEQKILQNADIVLTVSNTLKEEFLEKTDNVEVITNGFDDEVFVEDNSTLDKKFSISHIGLLPKQSNPKILWEVLSEIAEENIEFKNDLEISLTGNVCDEAIISIKKNRLEDNLKLNGYVSHNESIELQKMSQILLLLIPNTKNSKGILTGKLFEYLTAKRPILAIGPEDGDLATILAETNSGTITSFENKMKLKEQILKLYDDFSSRVLSIQSNNIEQFHRKNLTEKLAKIIKNLIQQ</sequence>
<protein>
    <submittedName>
        <fullName evidence="2">Glycosyl transferase family 4</fullName>
    </submittedName>
</protein>
<dbReference type="OrthoDB" id="9794575at2"/>
<dbReference type="Proteomes" id="UP000323136">
    <property type="component" value="Unassembled WGS sequence"/>
</dbReference>
<keyword evidence="2" id="KW-0808">Transferase</keyword>
<dbReference type="AlphaFoldDB" id="A0A5S5DN75"/>
<proteinExistence type="predicted"/>
<organism evidence="2 3">
    <name type="scientific">Tenacibaculum adriaticum</name>
    <dbReference type="NCBI Taxonomy" id="413713"/>
    <lineage>
        <taxon>Bacteria</taxon>
        <taxon>Pseudomonadati</taxon>
        <taxon>Bacteroidota</taxon>
        <taxon>Flavobacteriia</taxon>
        <taxon>Flavobacteriales</taxon>
        <taxon>Flavobacteriaceae</taxon>
        <taxon>Tenacibaculum</taxon>
    </lineage>
</organism>
<feature type="domain" description="Glycosyltransferase subfamily 4-like N-terminal" evidence="1">
    <location>
        <begin position="96"/>
        <end position="221"/>
    </location>
</feature>
<accession>A0A5S5DN75</accession>
<keyword evidence="3" id="KW-1185">Reference proteome</keyword>
<reference evidence="2 3" key="1">
    <citation type="submission" date="2019-07" db="EMBL/GenBank/DDBJ databases">
        <title>Genomic Encyclopedia of Type Strains, Phase IV (KMG-IV): sequencing the most valuable type-strain genomes for metagenomic binning, comparative biology and taxonomic classification.</title>
        <authorList>
            <person name="Goeker M."/>
        </authorList>
    </citation>
    <scope>NUCLEOTIDE SEQUENCE [LARGE SCALE GENOMIC DNA]</scope>
    <source>
        <strain evidence="2 3">DSM 18961</strain>
    </source>
</reference>
<evidence type="ECO:0000313" key="2">
    <source>
        <dbReference type="EMBL" id="TYP96496.1"/>
    </source>
</evidence>
<dbReference type="CDD" id="cd03794">
    <property type="entry name" value="GT4_WbuB-like"/>
    <property type="match status" value="1"/>
</dbReference>
<dbReference type="InterPro" id="IPR028098">
    <property type="entry name" value="Glyco_trans_4-like_N"/>
</dbReference>
<dbReference type="GO" id="GO:0016757">
    <property type="term" value="F:glycosyltransferase activity"/>
    <property type="evidence" value="ECO:0007669"/>
    <property type="project" value="UniProtKB-ARBA"/>
</dbReference>
<dbReference type="EMBL" id="VNIA01000007">
    <property type="protein sequence ID" value="TYP96496.1"/>
    <property type="molecule type" value="Genomic_DNA"/>
</dbReference>
<comment type="caution">
    <text evidence="2">The sequence shown here is derived from an EMBL/GenBank/DDBJ whole genome shotgun (WGS) entry which is preliminary data.</text>
</comment>
<evidence type="ECO:0000313" key="3">
    <source>
        <dbReference type="Proteomes" id="UP000323136"/>
    </source>
</evidence>
<dbReference type="RefSeq" id="WP_148871140.1">
    <property type="nucleotide sequence ID" value="NZ_VNIA01000007.1"/>
</dbReference>
<gene>
    <name evidence="2" type="ORF">C7447_10762</name>
</gene>
<dbReference type="Pfam" id="PF13439">
    <property type="entry name" value="Glyco_transf_4"/>
    <property type="match status" value="1"/>
</dbReference>
<dbReference type="Gene3D" id="3.40.50.2000">
    <property type="entry name" value="Glycogen Phosphorylase B"/>
    <property type="match status" value="2"/>
</dbReference>